<reference evidence="2" key="1">
    <citation type="submission" date="2019-06" db="EMBL/GenBank/DDBJ databases">
        <authorList>
            <person name="Zheng W."/>
        </authorList>
    </citation>
    <scope>NUCLEOTIDE SEQUENCE</scope>
    <source>
        <strain evidence="2">QDHG01</strain>
    </source>
</reference>
<evidence type="ECO:0000313" key="3">
    <source>
        <dbReference type="Proteomes" id="UP000785679"/>
    </source>
</evidence>
<feature type="region of interest" description="Disordered" evidence="1">
    <location>
        <begin position="56"/>
        <end position="91"/>
    </location>
</feature>
<protein>
    <submittedName>
        <fullName evidence="2">Uncharacterized protein</fullName>
    </submittedName>
</protein>
<proteinExistence type="predicted"/>
<comment type="caution">
    <text evidence="2">The sequence shown here is derived from an EMBL/GenBank/DDBJ whole genome shotgun (WGS) entry which is preliminary data.</text>
</comment>
<dbReference type="AlphaFoldDB" id="A0A8J8NBJ9"/>
<organism evidence="2 3">
    <name type="scientific">Halteria grandinella</name>
    <dbReference type="NCBI Taxonomy" id="5974"/>
    <lineage>
        <taxon>Eukaryota</taxon>
        <taxon>Sar</taxon>
        <taxon>Alveolata</taxon>
        <taxon>Ciliophora</taxon>
        <taxon>Intramacronucleata</taxon>
        <taxon>Spirotrichea</taxon>
        <taxon>Stichotrichia</taxon>
        <taxon>Sporadotrichida</taxon>
        <taxon>Halteriidae</taxon>
        <taxon>Halteria</taxon>
    </lineage>
</organism>
<evidence type="ECO:0000256" key="1">
    <source>
        <dbReference type="SAM" id="MobiDB-lite"/>
    </source>
</evidence>
<dbReference type="EMBL" id="RRYP01025389">
    <property type="protein sequence ID" value="TNV71956.1"/>
    <property type="molecule type" value="Genomic_DNA"/>
</dbReference>
<evidence type="ECO:0000313" key="2">
    <source>
        <dbReference type="EMBL" id="TNV71956.1"/>
    </source>
</evidence>
<gene>
    <name evidence="2" type="ORF">FGO68_gene15579</name>
</gene>
<accession>A0A8J8NBJ9</accession>
<keyword evidence="3" id="KW-1185">Reference proteome</keyword>
<sequence>MDSHQAPRSRIPTVSFNLCISPACATSSSSTLLSLFSQWLTLSLSPCTVTSSLESSLDESKSSMTSPSVPPRVLQREKPLGGSVRRVRWSL</sequence>
<name>A0A8J8NBJ9_HALGN</name>
<dbReference type="Proteomes" id="UP000785679">
    <property type="component" value="Unassembled WGS sequence"/>
</dbReference>